<proteinExistence type="predicted"/>
<evidence type="ECO:0000313" key="2">
    <source>
        <dbReference type="Proteomes" id="UP001206206"/>
    </source>
</evidence>
<gene>
    <name evidence="1" type="ORF">NON19_19570</name>
</gene>
<sequence>MAAIHTQPRSARPRASRVATRLPWWAVALPAIAFAGLLALVADPAHAASAVPAQPLEELLGRLADLLPRLLSHLF</sequence>
<dbReference type="RefSeq" id="WP_255929857.1">
    <property type="nucleotide sequence ID" value="NZ_JANFNH010000024.1"/>
</dbReference>
<organism evidence="1 2">
    <name type="scientific">Streptantibioticus rubrisoli</name>
    <dbReference type="NCBI Taxonomy" id="1387313"/>
    <lineage>
        <taxon>Bacteria</taxon>
        <taxon>Bacillati</taxon>
        <taxon>Actinomycetota</taxon>
        <taxon>Actinomycetes</taxon>
        <taxon>Kitasatosporales</taxon>
        <taxon>Streptomycetaceae</taxon>
        <taxon>Streptantibioticus</taxon>
    </lineage>
</organism>
<dbReference type="Proteomes" id="UP001206206">
    <property type="component" value="Unassembled WGS sequence"/>
</dbReference>
<reference evidence="1 2" key="1">
    <citation type="submission" date="2022-06" db="EMBL/GenBank/DDBJ databases">
        <title>Draft genome sequence of type strain Streptomyces rubrisoli DSM 42083.</title>
        <authorList>
            <person name="Duangmal K."/>
            <person name="Klaysubun C."/>
        </authorList>
    </citation>
    <scope>NUCLEOTIDE SEQUENCE [LARGE SCALE GENOMIC DNA]</scope>
    <source>
        <strain evidence="1 2">DSM 42083</strain>
    </source>
</reference>
<keyword evidence="2" id="KW-1185">Reference proteome</keyword>
<accession>A0ABT1PH69</accession>
<evidence type="ECO:0000313" key="1">
    <source>
        <dbReference type="EMBL" id="MCQ4044161.1"/>
    </source>
</evidence>
<dbReference type="EMBL" id="JANFNH010000024">
    <property type="protein sequence ID" value="MCQ4044161.1"/>
    <property type="molecule type" value="Genomic_DNA"/>
</dbReference>
<protein>
    <recommendedName>
        <fullName evidence="3">Secreted protein</fullName>
    </recommendedName>
</protein>
<name>A0ABT1PH69_9ACTN</name>
<comment type="caution">
    <text evidence="1">The sequence shown here is derived from an EMBL/GenBank/DDBJ whole genome shotgun (WGS) entry which is preliminary data.</text>
</comment>
<evidence type="ECO:0008006" key="3">
    <source>
        <dbReference type="Google" id="ProtNLM"/>
    </source>
</evidence>